<dbReference type="RefSeq" id="WP_092238837.1">
    <property type="nucleotide sequence ID" value="NZ_FNLL01000044.1"/>
</dbReference>
<proteinExistence type="predicted"/>
<evidence type="ECO:0000313" key="1">
    <source>
        <dbReference type="EMBL" id="SDU67695.1"/>
    </source>
</evidence>
<organism evidence="1 2">
    <name type="scientific">Desulfobacula phenolica</name>
    <dbReference type="NCBI Taxonomy" id="90732"/>
    <lineage>
        <taxon>Bacteria</taxon>
        <taxon>Pseudomonadati</taxon>
        <taxon>Thermodesulfobacteriota</taxon>
        <taxon>Desulfobacteria</taxon>
        <taxon>Desulfobacterales</taxon>
        <taxon>Desulfobacteraceae</taxon>
        <taxon>Desulfobacula</taxon>
    </lineage>
</organism>
<reference evidence="2" key="1">
    <citation type="submission" date="2016-10" db="EMBL/GenBank/DDBJ databases">
        <authorList>
            <person name="Varghese N."/>
            <person name="Submissions S."/>
        </authorList>
    </citation>
    <scope>NUCLEOTIDE SEQUENCE [LARGE SCALE GENOMIC DNA]</scope>
    <source>
        <strain evidence="2">DSM 3384</strain>
    </source>
</reference>
<dbReference type="Proteomes" id="UP000199608">
    <property type="component" value="Unassembled WGS sequence"/>
</dbReference>
<accession>A0A1H2KH87</accession>
<sequence>MDKDHIETFRIYAAYGRAVLFAHSLERNLVVLLSTRLAEAHHMQKDVFEAEQSKIKKMTLGRLIKQACNEFKFSPYWAEELDNVLFFRNRLVHDISEIITDHMWEHGDKNKIINEIDEIASYFEAADKYVLGIVFEWFDEKGVEKASLYEIAKGLIRN</sequence>
<keyword evidence="2" id="KW-1185">Reference proteome</keyword>
<evidence type="ECO:0000313" key="2">
    <source>
        <dbReference type="Proteomes" id="UP000199608"/>
    </source>
</evidence>
<dbReference type="EMBL" id="FNLL01000044">
    <property type="protein sequence ID" value="SDU67695.1"/>
    <property type="molecule type" value="Genomic_DNA"/>
</dbReference>
<name>A0A1H2KH87_9BACT</name>
<gene>
    <name evidence="1" type="ORF">SAMN04487931_1441</name>
</gene>
<dbReference type="AlphaFoldDB" id="A0A1H2KH87"/>
<evidence type="ECO:0008006" key="3">
    <source>
        <dbReference type="Google" id="ProtNLM"/>
    </source>
</evidence>
<protein>
    <recommendedName>
        <fullName evidence="3">DUF86 domain-containing protein</fullName>
    </recommendedName>
</protein>